<evidence type="ECO:0000256" key="3">
    <source>
        <dbReference type="ARBA" id="ARBA00022670"/>
    </source>
</evidence>
<comment type="cofactor">
    <cofactor evidence="11">
        <name>Zn(2+)</name>
        <dbReference type="ChEBI" id="CHEBI:29105"/>
    </cofactor>
    <text evidence="11">Binds 1 zinc ion per subunit.</text>
</comment>
<feature type="transmembrane region" description="Helical" evidence="12">
    <location>
        <begin position="33"/>
        <end position="51"/>
    </location>
</feature>
<keyword evidence="10 12" id="KW-0472">Membrane</keyword>
<evidence type="ECO:0000256" key="10">
    <source>
        <dbReference type="ARBA" id="ARBA00023136"/>
    </source>
</evidence>
<evidence type="ECO:0000313" key="14">
    <source>
        <dbReference type="EMBL" id="CAA9436029.1"/>
    </source>
</evidence>
<evidence type="ECO:0000259" key="13">
    <source>
        <dbReference type="Pfam" id="PF01435"/>
    </source>
</evidence>
<dbReference type="Pfam" id="PF01435">
    <property type="entry name" value="Peptidase_M48"/>
    <property type="match status" value="1"/>
</dbReference>
<dbReference type="AlphaFoldDB" id="A0A6J4QC32"/>
<evidence type="ECO:0000256" key="2">
    <source>
        <dbReference type="ARBA" id="ARBA00022475"/>
    </source>
</evidence>
<evidence type="ECO:0000256" key="7">
    <source>
        <dbReference type="ARBA" id="ARBA00022833"/>
    </source>
</evidence>
<feature type="transmembrane region" description="Helical" evidence="12">
    <location>
        <begin position="179"/>
        <end position="200"/>
    </location>
</feature>
<feature type="transmembrane region" description="Helical" evidence="12">
    <location>
        <begin position="142"/>
        <end position="167"/>
    </location>
</feature>
<keyword evidence="6 11" id="KW-0378">Hydrolase</keyword>
<evidence type="ECO:0000256" key="5">
    <source>
        <dbReference type="ARBA" id="ARBA00022723"/>
    </source>
</evidence>
<keyword evidence="4 12" id="KW-0812">Transmembrane</keyword>
<gene>
    <name evidence="14" type="ORF">AVDCRST_MAG64-3807</name>
</gene>
<dbReference type="InterPro" id="IPR001915">
    <property type="entry name" value="Peptidase_M48"/>
</dbReference>
<evidence type="ECO:0000256" key="11">
    <source>
        <dbReference type="RuleBase" id="RU003983"/>
    </source>
</evidence>
<protein>
    <submittedName>
        <fullName evidence="14">Peptidase M48, Ste24p</fullName>
    </submittedName>
</protein>
<dbReference type="GO" id="GO:0046872">
    <property type="term" value="F:metal ion binding"/>
    <property type="evidence" value="ECO:0007669"/>
    <property type="project" value="UniProtKB-KW"/>
</dbReference>
<keyword evidence="2" id="KW-1003">Cell membrane</keyword>
<organism evidence="14">
    <name type="scientific">uncultured Phycisphaerae bacterium</name>
    <dbReference type="NCBI Taxonomy" id="904963"/>
    <lineage>
        <taxon>Bacteria</taxon>
        <taxon>Pseudomonadati</taxon>
        <taxon>Planctomycetota</taxon>
        <taxon>Phycisphaerae</taxon>
        <taxon>environmental samples</taxon>
    </lineage>
</organism>
<keyword evidence="3 11" id="KW-0645">Protease</keyword>
<evidence type="ECO:0000256" key="9">
    <source>
        <dbReference type="ARBA" id="ARBA00023049"/>
    </source>
</evidence>
<evidence type="ECO:0000256" key="8">
    <source>
        <dbReference type="ARBA" id="ARBA00022989"/>
    </source>
</evidence>
<dbReference type="Gene3D" id="3.30.2010.10">
    <property type="entry name" value="Metalloproteases ('zincins'), catalytic domain"/>
    <property type="match status" value="1"/>
</dbReference>
<evidence type="ECO:0000256" key="4">
    <source>
        <dbReference type="ARBA" id="ARBA00022692"/>
    </source>
</evidence>
<accession>A0A6J4QC32</accession>
<dbReference type="EMBL" id="CADCUQ010000880">
    <property type="protein sequence ID" value="CAA9436029.1"/>
    <property type="molecule type" value="Genomic_DNA"/>
</dbReference>
<keyword evidence="5" id="KW-0479">Metal-binding</keyword>
<dbReference type="GO" id="GO:0005886">
    <property type="term" value="C:plasma membrane"/>
    <property type="evidence" value="ECO:0007669"/>
    <property type="project" value="UniProtKB-SubCell"/>
</dbReference>
<evidence type="ECO:0000256" key="6">
    <source>
        <dbReference type="ARBA" id="ARBA00022801"/>
    </source>
</evidence>
<name>A0A6J4QC32_9BACT</name>
<feature type="non-terminal residue" evidence="14">
    <location>
        <position position="252"/>
    </location>
</feature>
<dbReference type="GO" id="GO:0006508">
    <property type="term" value="P:proteolysis"/>
    <property type="evidence" value="ECO:0007669"/>
    <property type="project" value="UniProtKB-KW"/>
</dbReference>
<keyword evidence="7 11" id="KW-0862">Zinc</keyword>
<dbReference type="InterPro" id="IPR050083">
    <property type="entry name" value="HtpX_protease"/>
</dbReference>
<dbReference type="PROSITE" id="PS51257">
    <property type="entry name" value="PROKAR_LIPOPROTEIN"/>
    <property type="match status" value="1"/>
</dbReference>
<keyword evidence="8 12" id="KW-1133">Transmembrane helix</keyword>
<sequence length="252" mass="26390">MNKFYNNVKTAVFLAALSGLILACGGLIGGSTGLVIALVIAGVMNFGSYFFSDKIALMATGAREVGPDHELYRITAQLAQRAGLPMPRVYVSPDPSPNAFATGRGPGHAAVCATEGLLRVLNRNEVAGVMAHELAHVKHRDILIQSVAVTIGSAITVLAYLGMYLPIGGGDDEGDAPNPLAGLLILILGPIAASLIQMAISRSREYNADTAGAEICGDPMYLASALEKIHAYGRQIPMNVNPAFNSMMIAEP</sequence>
<comment type="subcellular location">
    <subcellularLocation>
        <location evidence="1">Cell membrane</location>
        <topology evidence="1">Multi-pass membrane protein</topology>
    </subcellularLocation>
</comment>
<feature type="domain" description="Peptidase M48" evidence="13">
    <location>
        <begin position="68"/>
        <end position="237"/>
    </location>
</feature>
<proteinExistence type="inferred from homology"/>
<dbReference type="GO" id="GO:0004222">
    <property type="term" value="F:metalloendopeptidase activity"/>
    <property type="evidence" value="ECO:0007669"/>
    <property type="project" value="InterPro"/>
</dbReference>
<evidence type="ECO:0000256" key="12">
    <source>
        <dbReference type="SAM" id="Phobius"/>
    </source>
</evidence>
<evidence type="ECO:0000256" key="1">
    <source>
        <dbReference type="ARBA" id="ARBA00004651"/>
    </source>
</evidence>
<reference evidence="14" key="1">
    <citation type="submission" date="2020-02" db="EMBL/GenBank/DDBJ databases">
        <authorList>
            <person name="Meier V. D."/>
        </authorList>
    </citation>
    <scope>NUCLEOTIDE SEQUENCE</scope>
    <source>
        <strain evidence="14">AVDCRST_MAG64</strain>
    </source>
</reference>
<comment type="similarity">
    <text evidence="11">Belongs to the peptidase M48 family.</text>
</comment>
<dbReference type="PANTHER" id="PTHR43221">
    <property type="entry name" value="PROTEASE HTPX"/>
    <property type="match status" value="1"/>
</dbReference>
<dbReference type="PANTHER" id="PTHR43221:SF1">
    <property type="entry name" value="PROTEASE HTPX"/>
    <property type="match status" value="1"/>
</dbReference>
<keyword evidence="9 11" id="KW-0482">Metalloprotease</keyword>